<dbReference type="GO" id="GO:0005886">
    <property type="term" value="C:plasma membrane"/>
    <property type="evidence" value="ECO:0007669"/>
    <property type="project" value="TreeGrafter"/>
</dbReference>
<evidence type="ECO:0000313" key="3">
    <source>
        <dbReference type="EMBL" id="MCW3787466.1"/>
    </source>
</evidence>
<gene>
    <name evidence="3" type="ORF">OM075_13380</name>
</gene>
<feature type="transmembrane region" description="Helical" evidence="2">
    <location>
        <begin position="470"/>
        <end position="493"/>
    </location>
</feature>
<feature type="coiled-coil region" evidence="1">
    <location>
        <begin position="220"/>
        <end position="247"/>
    </location>
</feature>
<dbReference type="InterPro" id="IPR050445">
    <property type="entry name" value="Bact_polysacc_biosynth/exp"/>
</dbReference>
<dbReference type="PANTHER" id="PTHR32309:SF13">
    <property type="entry name" value="FERRIC ENTEROBACTIN TRANSPORT PROTEIN FEPE"/>
    <property type="match status" value="1"/>
</dbReference>
<evidence type="ECO:0008006" key="5">
    <source>
        <dbReference type="Google" id="ProtNLM"/>
    </source>
</evidence>
<dbReference type="Proteomes" id="UP001209229">
    <property type="component" value="Unassembled WGS sequence"/>
</dbReference>
<comment type="caution">
    <text evidence="3">The sequence shown here is derived from an EMBL/GenBank/DDBJ whole genome shotgun (WGS) entry which is preliminary data.</text>
</comment>
<organism evidence="3 4">
    <name type="scientific">Plebeiibacterium sediminum</name>
    <dbReference type="NCBI Taxonomy" id="2992112"/>
    <lineage>
        <taxon>Bacteria</taxon>
        <taxon>Pseudomonadati</taxon>
        <taxon>Bacteroidota</taxon>
        <taxon>Bacteroidia</taxon>
        <taxon>Marinilabiliales</taxon>
        <taxon>Marinilabiliaceae</taxon>
        <taxon>Plebeiibacterium</taxon>
    </lineage>
</organism>
<dbReference type="GO" id="GO:0004713">
    <property type="term" value="F:protein tyrosine kinase activity"/>
    <property type="evidence" value="ECO:0007669"/>
    <property type="project" value="TreeGrafter"/>
</dbReference>
<reference evidence="3" key="1">
    <citation type="submission" date="2022-10" db="EMBL/GenBank/DDBJ databases">
        <authorList>
            <person name="Yu W.X."/>
        </authorList>
    </citation>
    <scope>NUCLEOTIDE SEQUENCE</scope>
    <source>
        <strain evidence="3">AAT</strain>
    </source>
</reference>
<feature type="transmembrane region" description="Helical" evidence="2">
    <location>
        <begin position="16"/>
        <end position="33"/>
    </location>
</feature>
<dbReference type="RefSeq" id="WP_301191031.1">
    <property type="nucleotide sequence ID" value="NZ_JAPDPJ010000030.1"/>
</dbReference>
<name>A0AAE3M564_9BACT</name>
<dbReference type="AlphaFoldDB" id="A0AAE3M564"/>
<keyword evidence="2" id="KW-1133">Transmembrane helix</keyword>
<keyword evidence="2" id="KW-0472">Membrane</keyword>
<dbReference type="PANTHER" id="PTHR32309">
    <property type="entry name" value="TYROSINE-PROTEIN KINASE"/>
    <property type="match status" value="1"/>
</dbReference>
<keyword evidence="1" id="KW-0175">Coiled coil</keyword>
<evidence type="ECO:0000256" key="2">
    <source>
        <dbReference type="SAM" id="Phobius"/>
    </source>
</evidence>
<accession>A0AAE3M564</accession>
<dbReference type="EMBL" id="JAPDPJ010000030">
    <property type="protein sequence ID" value="MCW3787466.1"/>
    <property type="molecule type" value="Genomic_DNA"/>
</dbReference>
<sequence length="719" mass="83199">MNIYSVIHIILKQAKWLIILPIIASVLMFFATINEKSEFNTKATLFTAITSGSSLSNLENSRIDFFASKTAYNNLITILNSRNVQEETSLRLLAKHLQLTKPDPAILSKDNYDEFVKTIPDDIKQLVVKNNEQKTYENLIKYLNQDKTNFLYELLNFNHPHYSFKAISSIKTTQVSGSDIIELTYTSNDAGVAYHTLNIVIEVFLNTYSDLKVNQASAVIAYFEKQLKTASKKLADAEDRLLNFNKENKIINYYEQTKHISSQQEKIEIKLHDILLEYQAAEAILLKLEEQTQSRYNINLKNREIINLRESLVKINKNLASLDFLTIDEAEKDELKLNYIAEQLKLKQILEQKLDSLYIYEKHSDGIAIETLLNDWLSTVIDYESAKARLQSMEVKSEEFKKLYNQFAPLGATLKRIEREIDVNEKSYLEILHHLGLARLKQQNEELMANMKVLDKPFFPIDPEPTKRKLMVVVIGIFTLILTLLGFFVFELLDRTIKTPKRLQNLGYKSVIGVLPLKLESDKINFDDLTEKGLKSVVDELLQQHFSNNKNIPIIVNVFSHFSNEGKTYMINSLYKILEKLDIKVLLLNVKPHKENGNWLNLPGKNLMNSNYYQIINNIQQYDIVIVEMPPLSDKDYFINNDLVISSELNLMIINANRTWSATDNYMKDKFIAISNNSVIAILNQAIPDNMVDMVGEIQKKRSLIRRFIKNRFFKKYVS</sequence>
<protein>
    <recommendedName>
        <fullName evidence="5">Polysaccharide chain length determinant N-terminal domain-containing protein</fullName>
    </recommendedName>
</protein>
<evidence type="ECO:0000256" key="1">
    <source>
        <dbReference type="SAM" id="Coils"/>
    </source>
</evidence>
<proteinExistence type="predicted"/>
<evidence type="ECO:0000313" key="4">
    <source>
        <dbReference type="Proteomes" id="UP001209229"/>
    </source>
</evidence>
<keyword evidence="2" id="KW-0812">Transmembrane</keyword>
<keyword evidence="4" id="KW-1185">Reference proteome</keyword>